<evidence type="ECO:0000313" key="2">
    <source>
        <dbReference type="Proteomes" id="UP001159363"/>
    </source>
</evidence>
<comment type="caution">
    <text evidence="1">The sequence shown here is derived from an EMBL/GenBank/DDBJ whole genome shotgun (WGS) entry which is preliminary data.</text>
</comment>
<evidence type="ECO:0000313" key="1">
    <source>
        <dbReference type="EMBL" id="KAJ8879165.1"/>
    </source>
</evidence>
<dbReference type="EMBL" id="JARBHB010000007">
    <property type="protein sequence ID" value="KAJ8879165.1"/>
    <property type="molecule type" value="Genomic_DNA"/>
</dbReference>
<accession>A0ABQ9H4E2</accession>
<name>A0ABQ9H4E2_9NEOP</name>
<gene>
    <name evidence="1" type="ORF">PR048_019771</name>
</gene>
<protein>
    <submittedName>
        <fullName evidence="1">Uncharacterized protein</fullName>
    </submittedName>
</protein>
<dbReference type="Proteomes" id="UP001159363">
    <property type="component" value="Chromosome 6"/>
</dbReference>
<sequence>MDGRQRCIFIKLTSMLHCEHIMLLRAGTSQVRTSRGESISVDIAISTILKRCRQDRSNFRANDFRANAGYGFESES</sequence>
<keyword evidence="2" id="KW-1185">Reference proteome</keyword>
<proteinExistence type="predicted"/>
<organism evidence="1 2">
    <name type="scientific">Dryococelus australis</name>
    <dbReference type="NCBI Taxonomy" id="614101"/>
    <lineage>
        <taxon>Eukaryota</taxon>
        <taxon>Metazoa</taxon>
        <taxon>Ecdysozoa</taxon>
        <taxon>Arthropoda</taxon>
        <taxon>Hexapoda</taxon>
        <taxon>Insecta</taxon>
        <taxon>Pterygota</taxon>
        <taxon>Neoptera</taxon>
        <taxon>Polyneoptera</taxon>
        <taxon>Phasmatodea</taxon>
        <taxon>Verophasmatodea</taxon>
        <taxon>Anareolatae</taxon>
        <taxon>Phasmatidae</taxon>
        <taxon>Eurycanthinae</taxon>
        <taxon>Dryococelus</taxon>
    </lineage>
</organism>
<reference evidence="1 2" key="1">
    <citation type="submission" date="2023-02" db="EMBL/GenBank/DDBJ databases">
        <title>LHISI_Scaffold_Assembly.</title>
        <authorList>
            <person name="Stuart O.P."/>
            <person name="Cleave R."/>
            <person name="Magrath M.J.L."/>
            <person name="Mikheyev A.S."/>
        </authorList>
    </citation>
    <scope>NUCLEOTIDE SEQUENCE [LARGE SCALE GENOMIC DNA]</scope>
    <source>
        <strain evidence="1">Daus_M_001</strain>
        <tissue evidence="1">Leg muscle</tissue>
    </source>
</reference>